<organism evidence="2 3">
    <name type="scientific">Mycena albidolilacea</name>
    <dbReference type="NCBI Taxonomy" id="1033008"/>
    <lineage>
        <taxon>Eukaryota</taxon>
        <taxon>Fungi</taxon>
        <taxon>Dikarya</taxon>
        <taxon>Basidiomycota</taxon>
        <taxon>Agaricomycotina</taxon>
        <taxon>Agaricomycetes</taxon>
        <taxon>Agaricomycetidae</taxon>
        <taxon>Agaricales</taxon>
        <taxon>Marasmiineae</taxon>
        <taxon>Mycenaceae</taxon>
        <taxon>Mycena</taxon>
    </lineage>
</organism>
<keyword evidence="3" id="KW-1185">Reference proteome</keyword>
<evidence type="ECO:0000313" key="2">
    <source>
        <dbReference type="EMBL" id="KAJ7331462.1"/>
    </source>
</evidence>
<dbReference type="AlphaFoldDB" id="A0AAD6ZP20"/>
<evidence type="ECO:0000313" key="3">
    <source>
        <dbReference type="Proteomes" id="UP001218218"/>
    </source>
</evidence>
<proteinExistence type="predicted"/>
<accession>A0AAD6ZP20</accession>
<comment type="caution">
    <text evidence="2">The sequence shown here is derived from an EMBL/GenBank/DDBJ whole genome shotgun (WGS) entry which is preliminary data.</text>
</comment>
<name>A0AAD6ZP20_9AGAR</name>
<dbReference type="Proteomes" id="UP001218218">
    <property type="component" value="Unassembled WGS sequence"/>
</dbReference>
<protein>
    <submittedName>
        <fullName evidence="2">Uncharacterized protein</fullName>
    </submittedName>
</protein>
<evidence type="ECO:0000256" key="1">
    <source>
        <dbReference type="SAM" id="MobiDB-lite"/>
    </source>
</evidence>
<sequence length="105" mass="11876">MSEEGSPAPVTPHKKQYGRMSTGSRKPPPSSNPYLDLEAVELGDPENLDKYETDFINNGDPDHDDGFSYNTLWPPDSVRMSGNRRRRHDGINDIKLFNELNAKET</sequence>
<feature type="region of interest" description="Disordered" evidence="1">
    <location>
        <begin position="1"/>
        <end position="35"/>
    </location>
</feature>
<gene>
    <name evidence="2" type="ORF">DFH08DRAFT_814769</name>
</gene>
<reference evidence="2" key="1">
    <citation type="submission" date="2023-03" db="EMBL/GenBank/DDBJ databases">
        <title>Massive genome expansion in bonnet fungi (Mycena s.s.) driven by repeated elements and novel gene families across ecological guilds.</title>
        <authorList>
            <consortium name="Lawrence Berkeley National Laboratory"/>
            <person name="Harder C.B."/>
            <person name="Miyauchi S."/>
            <person name="Viragh M."/>
            <person name="Kuo A."/>
            <person name="Thoen E."/>
            <person name="Andreopoulos B."/>
            <person name="Lu D."/>
            <person name="Skrede I."/>
            <person name="Drula E."/>
            <person name="Henrissat B."/>
            <person name="Morin E."/>
            <person name="Kohler A."/>
            <person name="Barry K."/>
            <person name="LaButti K."/>
            <person name="Morin E."/>
            <person name="Salamov A."/>
            <person name="Lipzen A."/>
            <person name="Mereny Z."/>
            <person name="Hegedus B."/>
            <person name="Baldrian P."/>
            <person name="Stursova M."/>
            <person name="Weitz H."/>
            <person name="Taylor A."/>
            <person name="Grigoriev I.V."/>
            <person name="Nagy L.G."/>
            <person name="Martin F."/>
            <person name="Kauserud H."/>
        </authorList>
    </citation>
    <scope>NUCLEOTIDE SEQUENCE</scope>
    <source>
        <strain evidence="2">CBHHK002</strain>
    </source>
</reference>
<dbReference type="EMBL" id="JARIHO010000035">
    <property type="protein sequence ID" value="KAJ7331462.1"/>
    <property type="molecule type" value="Genomic_DNA"/>
</dbReference>